<feature type="coiled-coil region" evidence="1">
    <location>
        <begin position="120"/>
        <end position="147"/>
    </location>
</feature>
<evidence type="ECO:0000313" key="3">
    <source>
        <dbReference type="EMBL" id="WFD40793.1"/>
    </source>
</evidence>
<evidence type="ECO:0000313" key="2">
    <source>
        <dbReference type="EMBL" id="WFD39393.1"/>
    </source>
</evidence>
<feature type="coiled-coil region" evidence="1">
    <location>
        <begin position="3"/>
        <end position="30"/>
    </location>
</feature>
<dbReference type="Pfam" id="PF20935">
    <property type="entry name" value="DUF6847"/>
    <property type="match status" value="1"/>
</dbReference>
<dbReference type="CDD" id="cd12208">
    <property type="entry name" value="DIP1984-like"/>
    <property type="match status" value="1"/>
</dbReference>
<dbReference type="Proteomes" id="UP001217754">
    <property type="component" value="Chromosome 8"/>
</dbReference>
<dbReference type="NCBIfam" id="NF038048">
    <property type="entry name" value="DIP1984_fam"/>
    <property type="match status" value="1"/>
</dbReference>
<keyword evidence="1" id="KW-0175">Coiled coil</keyword>
<evidence type="ECO:0008006" key="5">
    <source>
        <dbReference type="Google" id="ProtNLM"/>
    </source>
</evidence>
<evidence type="ECO:0000313" key="4">
    <source>
        <dbReference type="Proteomes" id="UP001217754"/>
    </source>
</evidence>
<sequence>MKLAEALAERAEAQRQYEQLQQRILRVARVQEGDEPAEDPEELLTEANKVLDRLDLLIRRINKTNTETKFDEKYSLTDAIAFRDMALKRRKLYSDLATRASTSQDRYTRTEVRYVSTVKVKDMQARVDQLAKEYRELDTKIQRLNWEADLL</sequence>
<dbReference type="InterPro" id="IPR047741">
    <property type="entry name" value="DIP1984-like"/>
</dbReference>
<accession>A0AAF0F9D9</accession>
<gene>
    <name evidence="2" type="ORF">MJAP1_002370</name>
    <name evidence="3" type="ORF">MJAP1_003782</name>
</gene>
<proteinExistence type="predicted"/>
<keyword evidence="4" id="KW-1185">Reference proteome</keyword>
<dbReference type="Proteomes" id="UP001217754">
    <property type="component" value="Chromosome 4"/>
</dbReference>
<dbReference type="GeneID" id="85226021"/>
<evidence type="ECO:0000256" key="1">
    <source>
        <dbReference type="SAM" id="Coils"/>
    </source>
</evidence>
<dbReference type="RefSeq" id="XP_060122290.1">
    <property type="nucleotide sequence ID" value="XM_060266307.1"/>
</dbReference>
<name>A0AAF0F9D9_9BASI</name>
<dbReference type="Gene3D" id="6.10.320.10">
    <property type="match status" value="1"/>
</dbReference>
<dbReference type="EMBL" id="CP119961">
    <property type="protein sequence ID" value="WFD39393.1"/>
    <property type="molecule type" value="Genomic_DNA"/>
</dbReference>
<organism evidence="3 4">
    <name type="scientific">Malassezia japonica</name>
    <dbReference type="NCBI Taxonomy" id="223818"/>
    <lineage>
        <taxon>Eukaryota</taxon>
        <taxon>Fungi</taxon>
        <taxon>Dikarya</taxon>
        <taxon>Basidiomycota</taxon>
        <taxon>Ustilaginomycotina</taxon>
        <taxon>Malasseziomycetes</taxon>
        <taxon>Malasseziales</taxon>
        <taxon>Malasseziaceae</taxon>
        <taxon>Malassezia</taxon>
    </lineage>
</organism>
<dbReference type="EMBL" id="CP119965">
    <property type="protein sequence ID" value="WFD40793.1"/>
    <property type="molecule type" value="Genomic_DNA"/>
</dbReference>
<dbReference type="AlphaFoldDB" id="A0AAF0F9D9"/>
<reference evidence="3" key="1">
    <citation type="submission" date="2023-03" db="EMBL/GenBank/DDBJ databases">
        <title>Mating type loci evolution in Malassezia.</title>
        <authorList>
            <person name="Coelho M.A."/>
        </authorList>
    </citation>
    <scope>NUCLEOTIDE SEQUENCE</scope>
    <source>
        <strain evidence="3">CBS 9431</strain>
    </source>
</reference>
<protein>
    <recommendedName>
        <fullName evidence="5">Septicolysin</fullName>
    </recommendedName>
</protein>